<evidence type="ECO:0000256" key="1">
    <source>
        <dbReference type="ARBA" id="ARBA00004141"/>
    </source>
</evidence>
<accession>A0AAV1JVI7</accession>
<dbReference type="InterPro" id="IPR039859">
    <property type="entry name" value="PFA4/ZDH16/20/ERF2-like"/>
</dbReference>
<keyword evidence="2 7" id="KW-0808">Transferase</keyword>
<evidence type="ECO:0000259" key="8">
    <source>
        <dbReference type="Pfam" id="PF01529"/>
    </source>
</evidence>
<comment type="subcellular location">
    <subcellularLocation>
        <location evidence="1">Membrane</location>
        <topology evidence="1">Multi-pass membrane protein</topology>
    </subcellularLocation>
</comment>
<dbReference type="PROSITE" id="PS51257">
    <property type="entry name" value="PROKAR_LIPOPROTEIN"/>
    <property type="match status" value="1"/>
</dbReference>
<keyword evidence="3 7" id="KW-0812">Transmembrane</keyword>
<keyword evidence="4 7" id="KW-1133">Transmembrane helix</keyword>
<feature type="transmembrane region" description="Helical" evidence="7">
    <location>
        <begin position="20"/>
        <end position="42"/>
    </location>
</feature>
<name>A0AAV1JVI7_9NEOP</name>
<evidence type="ECO:0000256" key="2">
    <source>
        <dbReference type="ARBA" id="ARBA00022679"/>
    </source>
</evidence>
<feature type="domain" description="Palmitoyltransferase DHHC" evidence="8">
    <location>
        <begin position="54"/>
        <end position="187"/>
    </location>
</feature>
<dbReference type="Pfam" id="PF01529">
    <property type="entry name" value="DHHC"/>
    <property type="match status" value="1"/>
</dbReference>
<dbReference type="PANTHER" id="PTHR12246">
    <property type="entry name" value="PALMITOYLTRANSFERASE ZDHHC16"/>
    <property type="match status" value="1"/>
</dbReference>
<dbReference type="Proteomes" id="UP001497472">
    <property type="component" value="Unassembled WGS sequence"/>
</dbReference>
<evidence type="ECO:0000256" key="5">
    <source>
        <dbReference type="ARBA" id="ARBA00023136"/>
    </source>
</evidence>
<comment type="similarity">
    <text evidence="7">Belongs to the DHHC palmitoyltransferase family.</text>
</comment>
<organism evidence="9 10">
    <name type="scientific">Leptosia nina</name>
    <dbReference type="NCBI Taxonomy" id="320188"/>
    <lineage>
        <taxon>Eukaryota</taxon>
        <taxon>Metazoa</taxon>
        <taxon>Ecdysozoa</taxon>
        <taxon>Arthropoda</taxon>
        <taxon>Hexapoda</taxon>
        <taxon>Insecta</taxon>
        <taxon>Pterygota</taxon>
        <taxon>Neoptera</taxon>
        <taxon>Endopterygota</taxon>
        <taxon>Lepidoptera</taxon>
        <taxon>Glossata</taxon>
        <taxon>Ditrysia</taxon>
        <taxon>Papilionoidea</taxon>
        <taxon>Pieridae</taxon>
        <taxon>Pierinae</taxon>
        <taxon>Leptosia</taxon>
    </lineage>
</organism>
<dbReference type="GO" id="GO:0016020">
    <property type="term" value="C:membrane"/>
    <property type="evidence" value="ECO:0007669"/>
    <property type="project" value="UniProtKB-SubCell"/>
</dbReference>
<keyword evidence="5 7" id="KW-0472">Membrane</keyword>
<protein>
    <recommendedName>
        <fullName evidence="7">Palmitoyltransferase</fullName>
        <ecNumber evidence="7">2.3.1.225</ecNumber>
    </recommendedName>
</protein>
<dbReference type="EMBL" id="CAVLEF010000144">
    <property type="protein sequence ID" value="CAK1552450.1"/>
    <property type="molecule type" value="Genomic_DNA"/>
</dbReference>
<proteinExistence type="inferred from homology"/>
<reference evidence="9 10" key="1">
    <citation type="submission" date="2023-11" db="EMBL/GenBank/DDBJ databases">
        <authorList>
            <person name="Okamura Y."/>
        </authorList>
    </citation>
    <scope>NUCLEOTIDE SEQUENCE [LARGE SCALE GENOMIC DNA]</scope>
</reference>
<comment type="catalytic activity">
    <reaction evidence="7">
        <text>L-cysteinyl-[protein] + hexadecanoyl-CoA = S-hexadecanoyl-L-cysteinyl-[protein] + CoA</text>
        <dbReference type="Rhea" id="RHEA:36683"/>
        <dbReference type="Rhea" id="RHEA-COMP:10131"/>
        <dbReference type="Rhea" id="RHEA-COMP:11032"/>
        <dbReference type="ChEBI" id="CHEBI:29950"/>
        <dbReference type="ChEBI" id="CHEBI:57287"/>
        <dbReference type="ChEBI" id="CHEBI:57379"/>
        <dbReference type="ChEBI" id="CHEBI:74151"/>
        <dbReference type="EC" id="2.3.1.225"/>
    </reaction>
</comment>
<comment type="caution">
    <text evidence="9">The sequence shown here is derived from an EMBL/GenBank/DDBJ whole genome shotgun (WGS) entry which is preliminary data.</text>
</comment>
<evidence type="ECO:0000313" key="10">
    <source>
        <dbReference type="Proteomes" id="UP001497472"/>
    </source>
</evidence>
<keyword evidence="10" id="KW-1185">Reference proteome</keyword>
<dbReference type="AlphaFoldDB" id="A0AAV1JVI7"/>
<feature type="transmembrane region" description="Helical" evidence="7">
    <location>
        <begin position="157"/>
        <end position="180"/>
    </location>
</feature>
<sequence>MALVRPIVAQHYNYGIMMHSFHIICACFCFINVVGNMVLSILTDTSIKRSCQIGDTYCEICRRNRPAMAWHCKRCNICILRRDHHCFFLSRCIGLYNQRYFILYLTYIFISLSYSVIYNYYYVLTKIDEYDLVLSVFRIINPFFRYMLTEPASIKDVYVLFLFMNCGLIFWSGLLFAYHVRNAVRGVVARDSRLKRGINTKMFKENLRNVFGIRWYFAIIWPFADSPLPQEYVLKNI</sequence>
<evidence type="ECO:0000256" key="4">
    <source>
        <dbReference type="ARBA" id="ARBA00022989"/>
    </source>
</evidence>
<feature type="transmembrane region" description="Helical" evidence="7">
    <location>
        <begin position="101"/>
        <end position="121"/>
    </location>
</feature>
<dbReference type="EC" id="2.3.1.225" evidence="7"/>
<evidence type="ECO:0000256" key="3">
    <source>
        <dbReference type="ARBA" id="ARBA00022692"/>
    </source>
</evidence>
<dbReference type="GO" id="GO:0019706">
    <property type="term" value="F:protein-cysteine S-palmitoyltransferase activity"/>
    <property type="evidence" value="ECO:0007669"/>
    <property type="project" value="UniProtKB-EC"/>
</dbReference>
<keyword evidence="6 7" id="KW-0012">Acyltransferase</keyword>
<comment type="domain">
    <text evidence="7">The DHHC domain is required for palmitoyltransferase activity.</text>
</comment>
<dbReference type="InterPro" id="IPR001594">
    <property type="entry name" value="Palmitoyltrfase_DHHC"/>
</dbReference>
<evidence type="ECO:0000313" key="9">
    <source>
        <dbReference type="EMBL" id="CAK1552450.1"/>
    </source>
</evidence>
<gene>
    <name evidence="9" type="ORF">LNINA_LOCUS11494</name>
</gene>
<evidence type="ECO:0000256" key="6">
    <source>
        <dbReference type="ARBA" id="ARBA00023315"/>
    </source>
</evidence>
<dbReference type="PROSITE" id="PS50216">
    <property type="entry name" value="DHHC"/>
    <property type="match status" value="1"/>
</dbReference>
<evidence type="ECO:0000256" key="7">
    <source>
        <dbReference type="RuleBase" id="RU079119"/>
    </source>
</evidence>